<feature type="region of interest" description="Disordered" evidence="2">
    <location>
        <begin position="1547"/>
        <end position="1575"/>
    </location>
</feature>
<reference evidence="4 5" key="1">
    <citation type="submission" date="2019-06" db="EMBL/GenBank/DDBJ databases">
        <title>A chromosome-scale genome assembly of the striped catfish, Pangasianodon hypophthalmus.</title>
        <authorList>
            <person name="Wen M."/>
            <person name="Zahm M."/>
            <person name="Roques C."/>
            <person name="Cabau C."/>
            <person name="Klopp C."/>
            <person name="Donnadieu C."/>
            <person name="Jouanno E."/>
            <person name="Avarre J.-C."/>
            <person name="Campet M."/>
            <person name="Ha T.T.T."/>
            <person name="Dugue R."/>
            <person name="Lampietro C."/>
            <person name="Louis A."/>
            <person name="Herpin A."/>
            <person name="Echchiki A."/>
            <person name="Berthelot C."/>
            <person name="Parey E."/>
            <person name="Roest-Crollius H."/>
            <person name="Braasch I."/>
            <person name="Postlethwait J."/>
            <person name="Bobe J."/>
            <person name="Montfort J."/>
            <person name="Bouchez O."/>
            <person name="Begum T."/>
            <person name="Schartl M."/>
            <person name="Guiguen Y."/>
        </authorList>
    </citation>
    <scope>NUCLEOTIDE SEQUENCE [LARGE SCALE GENOMIC DNA]</scope>
    <source>
        <strain evidence="4 5">Indonesia</strain>
        <tissue evidence="4">Blood</tissue>
    </source>
</reference>
<feature type="region of interest" description="Disordered" evidence="2">
    <location>
        <begin position="137"/>
        <end position="158"/>
    </location>
</feature>
<protein>
    <recommendedName>
        <fullName evidence="3">START domain-containing protein</fullName>
    </recommendedName>
</protein>
<feature type="compositionally biased region" description="Low complexity" evidence="2">
    <location>
        <begin position="1518"/>
        <end position="1529"/>
    </location>
</feature>
<dbReference type="PANTHER" id="PTHR47117">
    <property type="entry name" value="STAR-RELATED LIPID TRANSFER PROTEIN 9"/>
    <property type="match status" value="1"/>
</dbReference>
<dbReference type="GO" id="GO:0008289">
    <property type="term" value="F:lipid binding"/>
    <property type="evidence" value="ECO:0007669"/>
    <property type="project" value="InterPro"/>
</dbReference>
<dbReference type="PANTHER" id="PTHR47117:SF1">
    <property type="entry name" value="STAR-RELATED LIPID TRANSFER PROTEIN 9"/>
    <property type="match status" value="1"/>
</dbReference>
<dbReference type="Proteomes" id="UP000327468">
    <property type="component" value="Chromosome 10"/>
</dbReference>
<feature type="region of interest" description="Disordered" evidence="2">
    <location>
        <begin position="2661"/>
        <end position="2682"/>
    </location>
</feature>
<evidence type="ECO:0000313" key="4">
    <source>
        <dbReference type="EMBL" id="KAB5562359.1"/>
    </source>
</evidence>
<evidence type="ECO:0000259" key="3">
    <source>
        <dbReference type="PROSITE" id="PS50848"/>
    </source>
</evidence>
<feature type="compositionally biased region" description="Polar residues" evidence="2">
    <location>
        <begin position="2470"/>
        <end position="2489"/>
    </location>
</feature>
<gene>
    <name evidence="4" type="ORF">PHYPO_G00016920</name>
</gene>
<feature type="compositionally biased region" description="Polar residues" evidence="2">
    <location>
        <begin position="2228"/>
        <end position="2241"/>
    </location>
</feature>
<feature type="region of interest" description="Disordered" evidence="2">
    <location>
        <begin position="1466"/>
        <end position="1531"/>
    </location>
</feature>
<feature type="compositionally biased region" description="Basic and acidic residues" evidence="2">
    <location>
        <begin position="1466"/>
        <end position="1477"/>
    </location>
</feature>
<feature type="compositionally biased region" description="Basic residues" evidence="2">
    <location>
        <begin position="1505"/>
        <end position="1514"/>
    </location>
</feature>
<evidence type="ECO:0000256" key="2">
    <source>
        <dbReference type="SAM" id="MobiDB-lite"/>
    </source>
</evidence>
<sequence length="2909" mass="323765">MVLRRHSFSVDLLSRLYPQHSPIFSQFLRRNRLSESTSSLSRVTFPRRWVSDECLPGKTRGRSNTMPSRCSQGTSSRTGSSENIKMLVKENIPSEEMTERKVLASQHLSSSVWTHNMIKTTMDSDNRNSEKVLPIIKQSSTQKNSPNGGKNSPHEGNKGLETIRKALSRSVGFGIKMALSRVFRKPPLGSRGGKSAKSASRVKTQFAVEGKKEKIVGDMGTEQQKFPIKSTVSCDGLDQLISLKAKKQGRWHSAETLTKKTRRWVKTQQDLTNWVEKSGDEVADDSSDCESLFSVDSLSSAYAIALAEQLQQEDCGQSEAESEDSQMSKDSLVKESSGNTDSRPALKLNHSICHTFHSSSNPQSNTGREKIEESKEKPEELFGGLHGQNVTRQAIKESSHFSQVISDSRLSSDATVRETEAFLALTDAWSSTDATDSPRILGTSETLLKLCILSETSSSQSQASLDLSCATTGSDCQISTCFDSTQGKDATVKERNHISSERETVLDYFLSDLTSTSCSTPECTLLQENNWLLSNFEAPSTSGEISVTQNTMSNNTLCTDKPPPPELAPLEMNDVDMLVVSAPSKESAVLSSWSFSGCFPGKSPDKDLKSNSTKQTELILSGDESLITESVAPQNNFIESKQETQCKESCIAETSSRNSNIFSKCDGKTHLEIQHSHSTLHPGNALKSSNKQKSICSMKELRQSAIHSLKIENDFQCESQMEHLINHAEKEVSDEKILLQRQVQCAEKCSESYDARNTKDYPFEMNTKSDSASEVADSLRHCDNHLEHESCNLYSRKRSKDSQDDLAGNLKTPKRSCVESLVPGDSAVNNVLFMFNDSSNINRDSTDKLLPTEKEITTNLSQTFQQDSKTATMGNHINMYQNSNNPVASYTSEDRPASTVTKEQKVSIIPMNKSEMQGMPDLKFPDVKVVDKGVFESSTLQKVGLTINDKISEVVKEHLNMSLQVDGGEDINEDGGEDINSETSLATNSDALKVTQDKNEITDEGSQGKLGSSHTLPCVPGYSVDDTANVDNTDDCVRGKYIVNNPTEKEVVLNHQGVGFLSNCPSFLVKNLSAEIENSDNHNAYRPVQQDLKKLPEVNSVLEVPTGNYPESLSTSHSNGLINEVISNSNKTIQLMSTCKQSPEVILSSEYVTVAEEHDQFFLMKTETIPINKVVHTPAPTGTSVRTEDNRFVLSSYTQQKPGIYPEENSISGVSKEVCGVTVSNRCSEAVVDHIASDMLKEAVKSVEASKVNMAAKFQQVVELNTVVHLDTESAIRFQKKNERSFNSNRAENVQATDSRPLKKLVHRECAGEKHGCTTEEQLHSGQNTDILSETKDEIMDLKNHTCSGKLHKETTVSKSGQVLVFCTSELQRDNQTQIIQSVMNEKQSNCPQNEDQSLSNEDHMPHRRITQELCVNVQKEKKRSDQLQSQDLSILSKSVQRPEQTDKQTNKVELIFSASMSLNPKEHRQVKIESTEKANGGKQHATINSSRLVFSRTNEERQRVKSKKYRKAHFTAPLSSSTDSTPDSSLDEIAKSRVHKCGIATLAMPGTPAPGRPMTENRNSSSDESSTSLSLEINQSIESKSKHNHSYGTGSDEPYTYIRDVTTDVAEEVRQKKYNLTAKLSKIPGLSKDDETIQLTRSTSTEHIPHENNHERTKSFENDSNQNREPILHFGSSDINPFVHTRKKNQLLKSAYKNQPFGSAVNISSQLSSLESSSNGIARCCSMDNGLNVQNSPFNSHLSTYAVQRGLSSTLSSAEDSKEHISTDPKLREAFHTPIICNEKILTASGSDSCNDTLDLASSSGQVDEIVLVYSSEHESQESKQDSRKCDHGTQTVKFYDDLEKKNRHRRSSTQVPVSRQVHGPSTTWTSLQNMSEHLSELIVSTSDLLGNIQCMRTGESSMKNRSPLKTCSKVSKVRSDKYCKNDGSTQTATDVGIQTEDIALLTKQNKVSQSTSPIQNPKSHEVNVIVKVIGSEVCNVPKQDHVIKSIKDQCDSRQTFETIKSMPDLRSGGSPPSEQFGGNLDTVKILSLETVAPNQHCFNPVTVDHKASNTFAVCHQRKCSSQMLAKDNQTHQQMKPKNNPDKMVLLIDRASSPILTVDVTNLQKGKIKSGTIHTPSEMLSKTVRNPPENKPVSTNKPKSQYQREHFYTYQTENKSVSSMSHHSINLGAPVAYSKEVSSSRCIQNGRKKQSLGVQSKGASQAIWCSPLSHGHSSSVKHRQPVDLSQNTLQSSAPINQSYRSSMQEYKHRLYKDVSCWSDLSNDTLQYQEEDSMSLAPSDCNTDVLVSINPLTETSPLQEDYWIPENLPMHNKFTNWSGINQQSPARLSNENNTTVQKSPDINTHSLHLHSAESESLRYKYKPELLESADRRTREIERLRKEREQVLASMQLDLNLHPLSVELTEAKLHYGLGKTDTLLKMLKSSSKTESTISTKQQLYDRHRRSIDGLRKEREDRLQTSRRARSLSPSKHLNSSNHMTEQSQRTVDLPSRQREYLQHLRKEVVEMSRVPDPPRREGQYPTDIELLLRDYTRAREEAKTEIAKARVRLRERTEQEKRRLEQQALTQSVKDHLRLCTRVSNSTLCTGSNLSLSSGPTSGYNSSNAALLKDGTSPSVQITGVSDRELRVRSRPPMIPPQSLKAPRAWLSAQDIRVESSSSGYELHSSSSPSSPGRQRTCSFSSPSSISISYQDIADCTLTSAISEVHLASGGDVRNLLAGSAEAGWRHQGLENGVQTFHRPSSRPSAHGFLGAMELERPLASLWSLIRDHSKIHLYNKSLKSAWTRLLDDTTQLVYLLTDPSNCHMKQPRDFCCLSTESKRDDMWVLAMQSVFEESLPRPSMDTVRGEMFPSAWILQRSQRQGREIVTVIYLLQVDLGTPTLPQRLLNVVARKQAAVIADLDTFLAL</sequence>
<feature type="compositionally biased region" description="Basic and acidic residues" evidence="2">
    <location>
        <begin position="367"/>
        <end position="380"/>
    </location>
</feature>
<feature type="region of interest" description="Disordered" evidence="2">
    <location>
        <begin position="1847"/>
        <end position="1866"/>
    </location>
</feature>
<feature type="region of interest" description="Disordered" evidence="2">
    <location>
        <begin position="1644"/>
        <end position="1665"/>
    </location>
</feature>
<feature type="region of interest" description="Disordered" evidence="2">
    <location>
        <begin position="1385"/>
        <end position="1406"/>
    </location>
</feature>
<organism evidence="4 5">
    <name type="scientific">Pangasianodon hypophthalmus</name>
    <name type="common">Striped catfish</name>
    <name type="synonym">Helicophagus hypophthalmus</name>
    <dbReference type="NCBI Taxonomy" id="310915"/>
    <lineage>
        <taxon>Eukaryota</taxon>
        <taxon>Metazoa</taxon>
        <taxon>Chordata</taxon>
        <taxon>Craniata</taxon>
        <taxon>Vertebrata</taxon>
        <taxon>Euteleostomi</taxon>
        <taxon>Actinopterygii</taxon>
        <taxon>Neopterygii</taxon>
        <taxon>Teleostei</taxon>
        <taxon>Ostariophysi</taxon>
        <taxon>Siluriformes</taxon>
        <taxon>Pangasiidae</taxon>
        <taxon>Pangasianodon</taxon>
    </lineage>
</organism>
<feature type="compositionally biased region" description="Polar residues" evidence="2">
    <location>
        <begin position="137"/>
        <end position="150"/>
    </location>
</feature>
<feature type="compositionally biased region" description="Basic and acidic residues" evidence="2">
    <location>
        <begin position="2449"/>
        <end position="2462"/>
    </location>
</feature>
<feature type="compositionally biased region" description="Polar residues" evidence="2">
    <location>
        <begin position="1427"/>
        <end position="1443"/>
    </location>
</feature>
<dbReference type="Gene3D" id="3.30.530.20">
    <property type="match status" value="1"/>
</dbReference>
<accession>A0A5N5N4Q9</accession>
<name>A0A5N5N4Q9_PANHP</name>
<feature type="coiled-coil region" evidence="1">
    <location>
        <begin position="2531"/>
        <end position="2573"/>
    </location>
</feature>
<dbReference type="Pfam" id="PF01852">
    <property type="entry name" value="START"/>
    <property type="match status" value="1"/>
</dbReference>
<feature type="compositionally biased region" description="Low complexity" evidence="2">
    <location>
        <begin position="1565"/>
        <end position="1575"/>
    </location>
</feature>
<feature type="region of interest" description="Disordered" evidence="2">
    <location>
        <begin position="2120"/>
        <end position="2146"/>
    </location>
</feature>
<feature type="region of interest" description="Disordered" evidence="2">
    <location>
        <begin position="2428"/>
        <end position="2492"/>
    </location>
</feature>
<dbReference type="PROSITE" id="PS50848">
    <property type="entry name" value="START"/>
    <property type="match status" value="1"/>
</dbReference>
<feature type="region of interest" description="Disordered" evidence="2">
    <location>
        <begin position="1421"/>
        <end position="1450"/>
    </location>
</feature>
<feature type="domain" description="START" evidence="3">
    <location>
        <begin position="2766"/>
        <end position="2890"/>
    </location>
</feature>
<comment type="caution">
    <text evidence="4">The sequence shown here is derived from an EMBL/GenBank/DDBJ whole genome shotgun (WGS) entry which is preliminary data.</text>
</comment>
<feature type="compositionally biased region" description="Polar residues" evidence="2">
    <location>
        <begin position="1854"/>
        <end position="1866"/>
    </location>
</feature>
<feature type="compositionally biased region" description="Polar residues" evidence="2">
    <location>
        <begin position="1385"/>
        <end position="1400"/>
    </location>
</feature>
<proteinExistence type="predicted"/>
<evidence type="ECO:0000256" key="1">
    <source>
        <dbReference type="SAM" id="Coils"/>
    </source>
</evidence>
<feature type="region of interest" description="Disordered" evidence="2">
    <location>
        <begin position="2215"/>
        <end position="2241"/>
    </location>
</feature>
<dbReference type="SUPFAM" id="SSF55961">
    <property type="entry name" value="Bet v1-like"/>
    <property type="match status" value="1"/>
</dbReference>
<feature type="compositionally biased region" description="Polar residues" evidence="2">
    <location>
        <begin position="356"/>
        <end position="366"/>
    </location>
</feature>
<feature type="compositionally biased region" description="Polar residues" evidence="2">
    <location>
        <begin position="2137"/>
        <end position="2146"/>
    </location>
</feature>
<keyword evidence="5" id="KW-1185">Reference proteome</keyword>
<feature type="compositionally biased region" description="Polar residues" evidence="2">
    <location>
        <begin position="1486"/>
        <end position="1497"/>
    </location>
</feature>
<feature type="region of interest" description="Disordered" evidence="2">
    <location>
        <begin position="55"/>
        <end position="81"/>
    </location>
</feature>
<dbReference type="InterPro" id="IPR023393">
    <property type="entry name" value="START-like_dom_sf"/>
</dbReference>
<feature type="compositionally biased region" description="Low complexity" evidence="2">
    <location>
        <begin position="2661"/>
        <end position="2674"/>
    </location>
</feature>
<feature type="compositionally biased region" description="Low complexity" evidence="2">
    <location>
        <begin position="2428"/>
        <end position="2439"/>
    </location>
</feature>
<feature type="compositionally biased region" description="Basic and acidic residues" evidence="2">
    <location>
        <begin position="1648"/>
        <end position="1662"/>
    </location>
</feature>
<feature type="compositionally biased region" description="Polar residues" evidence="2">
    <location>
        <begin position="2120"/>
        <end position="2129"/>
    </location>
</feature>
<evidence type="ECO:0000313" key="5">
    <source>
        <dbReference type="Proteomes" id="UP000327468"/>
    </source>
</evidence>
<dbReference type="InterPro" id="IPR002913">
    <property type="entry name" value="START_lipid-bd_dom"/>
</dbReference>
<feature type="compositionally biased region" description="Polar residues" evidence="2">
    <location>
        <begin position="62"/>
        <end position="81"/>
    </location>
</feature>
<feature type="region of interest" description="Disordered" evidence="2">
    <location>
        <begin position="313"/>
        <end position="381"/>
    </location>
</feature>
<dbReference type="EMBL" id="VFJC01000011">
    <property type="protein sequence ID" value="KAB5562359.1"/>
    <property type="molecule type" value="Genomic_DNA"/>
</dbReference>
<keyword evidence="1" id="KW-0175">Coiled coil</keyword>